<feature type="compositionally biased region" description="Acidic residues" evidence="1">
    <location>
        <begin position="165"/>
        <end position="175"/>
    </location>
</feature>
<feature type="compositionally biased region" description="Acidic residues" evidence="1">
    <location>
        <begin position="188"/>
        <end position="197"/>
    </location>
</feature>
<evidence type="ECO:0000256" key="1">
    <source>
        <dbReference type="SAM" id="MobiDB-lite"/>
    </source>
</evidence>
<proteinExistence type="predicted"/>
<feature type="compositionally biased region" description="Acidic residues" evidence="1">
    <location>
        <begin position="106"/>
        <end position="146"/>
    </location>
</feature>
<name>A0ABT1ZDP6_9MICO</name>
<dbReference type="EMBL" id="JANTHX010000004">
    <property type="protein sequence ID" value="MCS0498827.1"/>
    <property type="molecule type" value="Genomic_DNA"/>
</dbReference>
<keyword evidence="3" id="KW-1185">Reference proteome</keyword>
<evidence type="ECO:0000313" key="2">
    <source>
        <dbReference type="EMBL" id="MCS0498827.1"/>
    </source>
</evidence>
<reference evidence="2 3" key="1">
    <citation type="submission" date="2022-08" db="EMBL/GenBank/DDBJ databases">
        <authorList>
            <person name="Li F."/>
        </authorList>
    </citation>
    <scope>NUCLEOTIDE SEQUENCE [LARGE SCALE GENOMIC DNA]</scope>
    <source>
        <strain evidence="2 3">10F1B-8-1</strain>
    </source>
</reference>
<gene>
    <name evidence="2" type="ORF">NUH29_04580</name>
</gene>
<comment type="caution">
    <text evidence="2">The sequence shown here is derived from an EMBL/GenBank/DDBJ whole genome shotgun (WGS) entry which is preliminary data.</text>
</comment>
<dbReference type="RefSeq" id="WP_258797830.1">
    <property type="nucleotide sequence ID" value="NZ_JANTHX010000004.1"/>
</dbReference>
<sequence length="197" mass="20676">MTDEERARIAREALAEITTEASVGELVSQVAEGEGVTTLSFAATMPGYPGWHWTVSVAELPDEGPSVLEAELLPGDGALLAPDWVPWSERLEEYRAAQAAAAAAGEEVDEEFAELSEGDDDTEGADADDDELDGDDDFGVDPDDGIDFEHPESAVFAAEAVHVDEGDEAEADADEAGPQPPDASGLDEGSDDDEQPA</sequence>
<feature type="region of interest" description="Disordered" evidence="1">
    <location>
        <begin position="98"/>
        <end position="197"/>
    </location>
</feature>
<protein>
    <submittedName>
        <fullName evidence="2">DUF3027 domain-containing protein</fullName>
    </submittedName>
</protein>
<dbReference type="Proteomes" id="UP001205337">
    <property type="component" value="Unassembled WGS sequence"/>
</dbReference>
<organism evidence="2 3">
    <name type="scientific">Protaetiibacter mangrovi</name>
    <dbReference type="NCBI Taxonomy" id="2970926"/>
    <lineage>
        <taxon>Bacteria</taxon>
        <taxon>Bacillati</taxon>
        <taxon>Actinomycetota</taxon>
        <taxon>Actinomycetes</taxon>
        <taxon>Micrococcales</taxon>
        <taxon>Microbacteriaceae</taxon>
        <taxon>Protaetiibacter</taxon>
    </lineage>
</organism>
<dbReference type="InterPro" id="IPR021391">
    <property type="entry name" value="DUF3027"/>
</dbReference>
<accession>A0ABT1ZDP6</accession>
<evidence type="ECO:0000313" key="3">
    <source>
        <dbReference type="Proteomes" id="UP001205337"/>
    </source>
</evidence>
<dbReference type="Pfam" id="PF11228">
    <property type="entry name" value="DUF3027"/>
    <property type="match status" value="1"/>
</dbReference>